<feature type="compositionally biased region" description="Basic and acidic residues" evidence="1">
    <location>
        <begin position="840"/>
        <end position="855"/>
    </location>
</feature>
<proteinExistence type="predicted"/>
<feature type="region of interest" description="Disordered" evidence="1">
    <location>
        <begin position="608"/>
        <end position="645"/>
    </location>
</feature>
<accession>A0A5C3F2G9</accession>
<feature type="compositionally biased region" description="Low complexity" evidence="1">
    <location>
        <begin position="2172"/>
        <end position="2181"/>
    </location>
</feature>
<feature type="region of interest" description="Disordered" evidence="1">
    <location>
        <begin position="359"/>
        <end position="471"/>
    </location>
</feature>
<feature type="domain" description="Mug56/Spo71 PH" evidence="2">
    <location>
        <begin position="1991"/>
        <end position="2213"/>
    </location>
</feature>
<feature type="region of interest" description="Disordered" evidence="1">
    <location>
        <begin position="1815"/>
        <end position="1872"/>
    </location>
</feature>
<feature type="compositionally biased region" description="Low complexity" evidence="1">
    <location>
        <begin position="2142"/>
        <end position="2155"/>
    </location>
</feature>
<dbReference type="InterPro" id="IPR039486">
    <property type="entry name" value="Mug56/Spo71_PH"/>
</dbReference>
<dbReference type="Pfam" id="PF15404">
    <property type="entry name" value="PH_4"/>
    <property type="match status" value="1"/>
</dbReference>
<feature type="region of interest" description="Disordered" evidence="1">
    <location>
        <begin position="1147"/>
        <end position="1238"/>
    </location>
</feature>
<dbReference type="OrthoDB" id="5579281at2759"/>
<feature type="compositionally biased region" description="Basic residues" evidence="1">
    <location>
        <begin position="686"/>
        <end position="700"/>
    </location>
</feature>
<organism evidence="4 5">
    <name type="scientific">Pseudozyma flocculosa</name>
    <dbReference type="NCBI Taxonomy" id="84751"/>
    <lineage>
        <taxon>Eukaryota</taxon>
        <taxon>Fungi</taxon>
        <taxon>Dikarya</taxon>
        <taxon>Basidiomycota</taxon>
        <taxon>Ustilaginomycotina</taxon>
        <taxon>Ustilaginomycetes</taxon>
        <taxon>Ustilaginales</taxon>
        <taxon>Ustilaginaceae</taxon>
        <taxon>Pseudozyma</taxon>
    </lineage>
</organism>
<feature type="region of interest" description="Disordered" evidence="1">
    <location>
        <begin position="67"/>
        <end position="145"/>
    </location>
</feature>
<feature type="compositionally biased region" description="Low complexity" evidence="1">
    <location>
        <begin position="202"/>
        <end position="232"/>
    </location>
</feature>
<feature type="compositionally biased region" description="Acidic residues" evidence="1">
    <location>
        <begin position="1851"/>
        <end position="1871"/>
    </location>
</feature>
<evidence type="ECO:0000313" key="5">
    <source>
        <dbReference type="Proteomes" id="UP000323386"/>
    </source>
</evidence>
<feature type="region of interest" description="Disordered" evidence="1">
    <location>
        <begin position="182"/>
        <end position="343"/>
    </location>
</feature>
<name>A0A5C3F2G9_9BASI</name>
<feature type="compositionally biased region" description="Basic and acidic residues" evidence="1">
    <location>
        <begin position="317"/>
        <end position="343"/>
    </location>
</feature>
<dbReference type="GO" id="GO:1902657">
    <property type="term" value="P:protein localization to prospore membrane"/>
    <property type="evidence" value="ECO:0007669"/>
    <property type="project" value="InterPro"/>
</dbReference>
<feature type="compositionally biased region" description="Basic and acidic residues" evidence="1">
    <location>
        <begin position="91"/>
        <end position="114"/>
    </location>
</feature>
<feature type="compositionally biased region" description="Low complexity" evidence="1">
    <location>
        <begin position="817"/>
        <end position="829"/>
    </location>
</feature>
<feature type="region of interest" description="Disordered" evidence="1">
    <location>
        <begin position="507"/>
        <end position="589"/>
    </location>
</feature>
<dbReference type="PANTHER" id="PTHR28076">
    <property type="entry name" value="SPORULATION-SPECIFIC PROTEIN 71"/>
    <property type="match status" value="1"/>
</dbReference>
<feature type="compositionally biased region" description="Low complexity" evidence="1">
    <location>
        <begin position="1005"/>
        <end position="1021"/>
    </location>
</feature>
<feature type="region of interest" description="Disordered" evidence="1">
    <location>
        <begin position="2138"/>
        <end position="2183"/>
    </location>
</feature>
<dbReference type="Pfam" id="PF23207">
    <property type="entry name" value="PH_SPO71"/>
    <property type="match status" value="1"/>
</dbReference>
<evidence type="ECO:0000256" key="1">
    <source>
        <dbReference type="SAM" id="MobiDB-lite"/>
    </source>
</evidence>
<feature type="compositionally biased region" description="Polar residues" evidence="1">
    <location>
        <begin position="443"/>
        <end position="455"/>
    </location>
</feature>
<dbReference type="InterPro" id="IPR040345">
    <property type="entry name" value="Mug56/Spo71"/>
</dbReference>
<feature type="region of interest" description="Disordered" evidence="1">
    <location>
        <begin position="995"/>
        <end position="1130"/>
    </location>
</feature>
<feature type="compositionally biased region" description="Basic and acidic residues" evidence="1">
    <location>
        <begin position="1063"/>
        <end position="1075"/>
    </location>
</feature>
<feature type="compositionally biased region" description="Polar residues" evidence="1">
    <location>
        <begin position="1197"/>
        <end position="1209"/>
    </location>
</feature>
<feature type="compositionally biased region" description="Low complexity" evidence="1">
    <location>
        <begin position="80"/>
        <end position="90"/>
    </location>
</feature>
<dbReference type="PANTHER" id="PTHR28076:SF1">
    <property type="entry name" value="PROSPORE MEMBRANE ADAPTER PROTEIN SPO71"/>
    <property type="match status" value="1"/>
</dbReference>
<feature type="compositionally biased region" description="Low complexity" evidence="1">
    <location>
        <begin position="1110"/>
        <end position="1126"/>
    </location>
</feature>
<dbReference type="Proteomes" id="UP000323386">
    <property type="component" value="Unassembled WGS sequence"/>
</dbReference>
<feature type="region of interest" description="Disordered" evidence="1">
    <location>
        <begin position="811"/>
        <end position="981"/>
    </location>
</feature>
<reference evidence="4 5" key="1">
    <citation type="submission" date="2018-03" db="EMBL/GenBank/DDBJ databases">
        <authorList>
            <person name="Guldener U."/>
        </authorList>
    </citation>
    <scope>NUCLEOTIDE SEQUENCE [LARGE SCALE GENOMIC DNA]</scope>
    <source>
        <strain evidence="4 5">DAOM196992</strain>
    </source>
</reference>
<dbReference type="InterPro" id="IPR057379">
    <property type="entry name" value="PH_SPO71"/>
</dbReference>
<keyword evidence="5" id="KW-1185">Reference proteome</keyword>
<evidence type="ECO:0000259" key="2">
    <source>
        <dbReference type="Pfam" id="PF15404"/>
    </source>
</evidence>
<evidence type="ECO:0000259" key="3">
    <source>
        <dbReference type="Pfam" id="PF23207"/>
    </source>
</evidence>
<protein>
    <submittedName>
        <fullName evidence="4">Uncharacterized protein</fullName>
    </submittedName>
</protein>
<sequence>MAPAPAPAAAAAASSAPQRSCLKCQPIRLSGCDGFHTTQTLRRVYVGPSPVASARANAAARQLAADQLQLSTGRPDDASEAAATAAAAAHSPDEPPDRDRRDTAAAATTDREGPEPGQTDATASDSLPPALRIDHESVDPHSLVPASAPAGVAAFANKARPRPPIRDPSNVSVASNVSFASAHSLPRSVFSEADAADRAPSDARAGSAASNASSRDGSGSSSPLRALLSPRSPGKRDRRLFRREHSAAGNLGIDWKSPSSMGQARPASRGSESGIATARGVHAATLEVPAAAESRSIRRVASAGSIHSDRGQAASGPDHERLGRPADAAARPDRLRSASAEDRARVRLEGSGLGLRAGHHMWESSNGQSKPLPLLDLPVREADESAASPQDEAPPAFASSSAVHTEPRDLDIPATATSIDAAHLTPGGAPSTARRLSFEDPNRSLTSSMRSSLQPSADERIDKGKRRALTPSLFARSPSKSSVSAHELDGSDETILDRFKPRTSLSTHFLDVDRGQRPPTRGSWNSGSPQSTLQRASGARLALHGLSGQPDVSFEGDAAARSAPETVDASVDVASHDGTGDGPDAVRTAQRGVGLGLPSSAGAATAARLGFPGSGSNSKATATRRLPLHASGVHARDYSRQSRMSRASTVGTFNTMGTNATEGSFGVAGSIRDRFSKTFFASNSLRRPKPTRGGSTRRSRGTLGRARTDSVDTDLAPLRSRSFSGAVGQRGLERDPSFASTGRRRTRNLSADSMFSSSHGGRHSKASSLGGVPAGAVGTSGGGTKWIGGSFEIGGRLLDILEERRAKIVEREPCRHGATSAAATAGSTSEPLAGTTSATKEGRSPPHSAEEKAIDPADDPGPGKAKDRSRSRSPSAVISLMAAEARDATQERARSDAKEEKRVEEARKAPSQPPNGHSRRDTSEGSDLAAAKERQASGASSDSAADRLLAVRRPRDELRASIISISQDRSGPEDSFDIESRQGWKDIASALTAPLSSMARSGSQRAEAADAASDATTAPARPQRRDLQPPLVRQRSSSLRTADSASEAASRFTDALSYSEEDGTSHRMTRAEAMTHPDPPIEADDRFPELTHALLRRPSDDVVPRRRAASDAASDSAVVARPVASPESMSLATRPAPELVAATAPTAATSTFSGLKSVSPILDGDGRPASIQTPSLVQAVSNKSSSPGSTRALLAPQRTSSQRPWSATAHSPLAEPRSPQAGDIGADPHPARETSRPRKLVTFDQKPPLMRGLTASLFAAKAQDDSALELGALDRPRIGSGDAVPVPPEEVLARPNPPTTPSPSSELQLGGRPAKVDFTLPTDSSDEVITRKSVLKKDRMLVKLAWTAHEDLPKDFDEMAARKYAVRDEEWREYVVVFRMGKLELWGDATLAGKAVGHGDRLKLRHTISLSRGTTFMSVYSPIDRIFCLTHQPWKASLSHQHRNRLHLRRHGTDIALFDCRAQTVALDWMWELWRELGGTIPTSIDVNLASMGAKVRIAIPEEVTAEHLTRREALALESSRGKVGAAAKSRHPLQIGEEGFKAVDRQSVVSMLRRLADSLPDWKEMLDYGERHGMRLELAWRRGNVLDWIIHETTVDGQDRPWAILAGSILKEYRTPSILELRAGSHYPTNVRLATGKIMDEPPAVEGFVWRVKPVSSYLTRLYITTHDGHMFICKPSRACPPDRLLYSQLQHNLDRMANRTSATAAAAAAAARAQPRRSQTTAAPTTHKSAAYRALARFLGREKAVRREESIAALRQQVVDALSWPAESVEELQAQIEAYRAFEKRRQFEQICNSDGYVDLRSIWMIRAVGKGPVRCPGDDDTKPSGPRGGAAALRRVQADREAAPRENEESDREDGDAGDGDDDDDIGGEEGIAAAADRTQLRQSRQIEIVLANGRTIRIEAYSKSVAREWIERIAELVKYWRRREKADALDVMSASGFDMGAINRKLQGRELVDNQGVAISEEKLAPILSNIWHWCAIEGCRGIIKCGRLFHKRSSYAPFQSRYYLLIAGRLLSFKLVKSQRTARSRQNAGIFHRRQERVIHLRDAYVFSGKLSEDMLSNGRSEPAQAIGGVGGGGSNSGNRHRIPRVYADGLYSFDEDEDCTLVVRYRPERVNTPVDPPAPDFAKVVGHSGAGGVGGAQAASASAPTAAAPTGPPHPADTDRQSSNTAAAAGGAAKASIPKLEDKTHRYIALRARNKLERDQWVRCIAHAIEQIVRDDREREERMKSTGKVDF</sequence>
<feature type="compositionally biased region" description="Polar residues" evidence="1">
    <location>
        <begin position="1034"/>
        <end position="1044"/>
    </location>
</feature>
<feature type="compositionally biased region" description="Basic and acidic residues" evidence="1">
    <location>
        <begin position="884"/>
        <end position="908"/>
    </location>
</feature>
<feature type="compositionally biased region" description="Polar residues" evidence="1">
    <location>
        <begin position="1170"/>
        <end position="1189"/>
    </location>
</feature>
<dbReference type="EMBL" id="OOIP01000009">
    <property type="protein sequence ID" value="SPO38280.1"/>
    <property type="molecule type" value="Genomic_DNA"/>
</dbReference>
<feature type="compositionally biased region" description="Polar residues" evidence="1">
    <location>
        <begin position="995"/>
        <end position="1004"/>
    </location>
</feature>
<feature type="region of interest" description="Disordered" evidence="1">
    <location>
        <begin position="681"/>
        <end position="773"/>
    </location>
</feature>
<feature type="compositionally biased region" description="Polar residues" evidence="1">
    <location>
        <begin position="748"/>
        <end position="759"/>
    </location>
</feature>
<evidence type="ECO:0000313" key="4">
    <source>
        <dbReference type="EMBL" id="SPO38280.1"/>
    </source>
</evidence>
<feature type="domain" description="Prospore membrane adapter protein SPO71 PH" evidence="3">
    <location>
        <begin position="1334"/>
        <end position="1480"/>
    </location>
</feature>
<feature type="compositionally biased region" description="Basic and acidic residues" evidence="1">
    <location>
        <begin position="1839"/>
        <end position="1850"/>
    </location>
</feature>
<feature type="region of interest" description="Disordered" evidence="1">
    <location>
        <begin position="1291"/>
        <end position="1311"/>
    </location>
</feature>
<feature type="compositionally biased region" description="Polar residues" evidence="1">
    <location>
        <begin position="522"/>
        <end position="535"/>
    </location>
</feature>
<gene>
    <name evidence="4" type="ORF">PSFLO_03757</name>
</gene>